<keyword evidence="3 4" id="KW-0732">Signal</keyword>
<keyword evidence="2" id="KW-0479">Metal-binding</keyword>
<dbReference type="PROSITE" id="PS51257">
    <property type="entry name" value="PROKAR_LIPOPROTEIN"/>
    <property type="match status" value="1"/>
</dbReference>
<dbReference type="SUPFAM" id="SSF53850">
    <property type="entry name" value="Periplasmic binding protein-like II"/>
    <property type="match status" value="1"/>
</dbReference>
<evidence type="ECO:0000256" key="1">
    <source>
        <dbReference type="ARBA" id="ARBA00009175"/>
    </source>
</evidence>
<keyword evidence="6" id="KW-1185">Reference proteome</keyword>
<organism evidence="5 6">
    <name type="scientific">Nocardioides lentus</name>
    <dbReference type="NCBI Taxonomy" id="338077"/>
    <lineage>
        <taxon>Bacteria</taxon>
        <taxon>Bacillati</taxon>
        <taxon>Actinomycetota</taxon>
        <taxon>Actinomycetes</taxon>
        <taxon>Propionibacteriales</taxon>
        <taxon>Nocardioidaceae</taxon>
        <taxon>Nocardioides</taxon>
    </lineage>
</organism>
<dbReference type="Gene3D" id="3.40.190.10">
    <property type="entry name" value="Periplasmic binding protein-like II"/>
    <property type="match status" value="2"/>
</dbReference>
<protein>
    <submittedName>
        <fullName evidence="5">Molybdate ABC transporter substrate-binding protein</fullName>
    </submittedName>
</protein>
<dbReference type="NCBIfam" id="TIGR01256">
    <property type="entry name" value="modA"/>
    <property type="match status" value="1"/>
</dbReference>
<evidence type="ECO:0000256" key="2">
    <source>
        <dbReference type="ARBA" id="ARBA00022723"/>
    </source>
</evidence>
<feature type="signal peptide" evidence="4">
    <location>
        <begin position="1"/>
        <end position="20"/>
    </location>
</feature>
<evidence type="ECO:0000256" key="4">
    <source>
        <dbReference type="SAM" id="SignalP"/>
    </source>
</evidence>
<dbReference type="PANTHER" id="PTHR30632:SF0">
    <property type="entry name" value="SULFATE-BINDING PROTEIN"/>
    <property type="match status" value="1"/>
</dbReference>
<comment type="caution">
    <text evidence="5">The sequence shown here is derived from an EMBL/GenBank/DDBJ whole genome shotgun (WGS) entry which is preliminary data.</text>
</comment>
<proteinExistence type="inferred from homology"/>
<gene>
    <name evidence="5" type="primary">modA</name>
    <name evidence="5" type="ORF">GCM10009737_19300</name>
</gene>
<sequence length="262" mass="26084">MKTVPLSLAATVLLCAGLTACTGSDDSSDGGSDGGGGDDTVLRVQAAASLTDTVDAIAEEFEARHDGVTVEAVYDSSGTLAEQAADAAPGDVLATADEASMQTAVDAGAVAAGPTPFATNTLVLVVPAGNPAGIGSLADLDDDEVTYVACVDTAPCGSIAADLIADAGLTNEPASLEPDVRATLERVVADEADAGLVYATDALSAGDDVETIEVPEAADLPTTYPIAVLEQAEEPELAQAFVDLVTSQEGQRILSDAGFGSP</sequence>
<reference evidence="5 6" key="1">
    <citation type="journal article" date="2019" name="Int. J. Syst. Evol. Microbiol.">
        <title>The Global Catalogue of Microorganisms (GCM) 10K type strain sequencing project: providing services to taxonomists for standard genome sequencing and annotation.</title>
        <authorList>
            <consortium name="The Broad Institute Genomics Platform"/>
            <consortium name="The Broad Institute Genome Sequencing Center for Infectious Disease"/>
            <person name="Wu L."/>
            <person name="Ma J."/>
        </authorList>
    </citation>
    <scope>NUCLEOTIDE SEQUENCE [LARGE SCALE GENOMIC DNA]</scope>
    <source>
        <strain evidence="5 6">JCM 14046</strain>
    </source>
</reference>
<dbReference type="RefSeq" id="WP_344006539.1">
    <property type="nucleotide sequence ID" value="NZ_BAAAMY010000004.1"/>
</dbReference>
<accession>A0ABN2PC58</accession>
<evidence type="ECO:0000313" key="6">
    <source>
        <dbReference type="Proteomes" id="UP001501612"/>
    </source>
</evidence>
<evidence type="ECO:0000256" key="3">
    <source>
        <dbReference type="ARBA" id="ARBA00022729"/>
    </source>
</evidence>
<evidence type="ECO:0000313" key="5">
    <source>
        <dbReference type="EMBL" id="GAA1918010.1"/>
    </source>
</evidence>
<dbReference type="PANTHER" id="PTHR30632">
    <property type="entry name" value="MOLYBDATE-BINDING PERIPLASMIC PROTEIN"/>
    <property type="match status" value="1"/>
</dbReference>
<dbReference type="InterPro" id="IPR050682">
    <property type="entry name" value="ModA/WtpA"/>
</dbReference>
<name>A0ABN2PC58_9ACTN</name>
<dbReference type="EMBL" id="BAAAMY010000004">
    <property type="protein sequence ID" value="GAA1918010.1"/>
    <property type="molecule type" value="Genomic_DNA"/>
</dbReference>
<feature type="chain" id="PRO_5045350778" evidence="4">
    <location>
        <begin position="21"/>
        <end position="262"/>
    </location>
</feature>
<dbReference type="PIRSF" id="PIRSF004846">
    <property type="entry name" value="ModA"/>
    <property type="match status" value="1"/>
</dbReference>
<dbReference type="Pfam" id="PF13531">
    <property type="entry name" value="SBP_bac_11"/>
    <property type="match status" value="1"/>
</dbReference>
<dbReference type="Proteomes" id="UP001501612">
    <property type="component" value="Unassembled WGS sequence"/>
</dbReference>
<comment type="similarity">
    <text evidence="1">Belongs to the bacterial solute-binding protein ModA family.</text>
</comment>
<dbReference type="InterPro" id="IPR005950">
    <property type="entry name" value="ModA"/>
</dbReference>